<dbReference type="PANTHER" id="PTHR28152:SF1">
    <property type="entry name" value="HYDROXYACYL-THIOESTER DEHYDRATASE TYPE 2, MITOCHONDRIAL"/>
    <property type="match status" value="1"/>
</dbReference>
<gene>
    <name evidence="2" type="ORF">BON22_4433</name>
    <name evidence="1" type="ORF">CYFA0S_03e04060g</name>
</gene>
<accession>A0A061AQU0</accession>
<dbReference type="Proteomes" id="UP000189513">
    <property type="component" value="Unassembled WGS sequence"/>
</dbReference>
<dbReference type="EMBL" id="LK052888">
    <property type="protein sequence ID" value="CDR39499.1"/>
    <property type="molecule type" value="Genomic_DNA"/>
</dbReference>
<dbReference type="Gene3D" id="3.10.129.10">
    <property type="entry name" value="Hotdog Thioesterase"/>
    <property type="match status" value="1"/>
</dbReference>
<evidence type="ECO:0000313" key="2">
    <source>
        <dbReference type="EMBL" id="ONH65535.1"/>
    </source>
</evidence>
<protein>
    <submittedName>
        <fullName evidence="1">CYFA0S03e04060g1_1</fullName>
    </submittedName>
    <submittedName>
        <fullName evidence="2">Hydroxyacyl-thioester dehydratase type 2, mitochondrial</fullName>
    </submittedName>
</protein>
<dbReference type="OMA" id="WDIEERR"/>
<proteinExistence type="predicted"/>
<keyword evidence="3" id="KW-1185">Reference proteome</keyword>
<sequence length="265" mass="30803">MLSRTWILSDCLSRTHSQCLKATLYSYFNVQRPLTSHIPPGYHLIYFNPKSEEDALSKDGYDAHQQPDDTSFKRRMWIGGSMKFHHSVPFDQKSICVESIDAFRKLRDKHYVTINREIISGEDVAIEEKRTLIYTNTYYTPPEPVFVEKKPSFSHIMKPTELMLFRYSALTFNSHKIHYDKVYAESEGYPNVLLQGPLSVTLLLEWVNTLYDGLKIKEFTYKNIAPIFAGDEIELCLRENEDSVFDAWIQKRDGQLLVEAALDAE</sequence>
<dbReference type="OrthoDB" id="3257538at2759"/>
<organism evidence="1">
    <name type="scientific">Cyberlindnera fabianii</name>
    <name type="common">Yeast</name>
    <name type="synonym">Hansenula fabianii</name>
    <dbReference type="NCBI Taxonomy" id="36022"/>
    <lineage>
        <taxon>Eukaryota</taxon>
        <taxon>Fungi</taxon>
        <taxon>Dikarya</taxon>
        <taxon>Ascomycota</taxon>
        <taxon>Saccharomycotina</taxon>
        <taxon>Saccharomycetes</taxon>
        <taxon>Phaffomycetales</taxon>
        <taxon>Phaffomycetaceae</taxon>
        <taxon>Cyberlindnera</taxon>
    </lineage>
</organism>
<dbReference type="STRING" id="36022.A0A061AQU0"/>
<reference evidence="2" key="3">
    <citation type="submission" date="2017-01" db="EMBL/GenBank/DDBJ databases">
        <authorList>
            <person name="Mah S.A."/>
            <person name="Swanson W.J."/>
            <person name="Moy G.W."/>
            <person name="Vacquier V.D."/>
        </authorList>
    </citation>
    <scope>NUCLEOTIDE SEQUENCE [LARGE SCALE GENOMIC DNA]</scope>
    <source>
        <strain evidence="2">65</strain>
    </source>
</reference>
<dbReference type="InterPro" id="IPR052741">
    <property type="entry name" value="Mitochondrial_HTD2"/>
</dbReference>
<evidence type="ECO:0000313" key="3">
    <source>
        <dbReference type="Proteomes" id="UP000189513"/>
    </source>
</evidence>
<dbReference type="SUPFAM" id="SSF54637">
    <property type="entry name" value="Thioesterase/thiol ester dehydrase-isomerase"/>
    <property type="match status" value="1"/>
</dbReference>
<evidence type="ECO:0000313" key="1">
    <source>
        <dbReference type="EMBL" id="CDR39499.1"/>
    </source>
</evidence>
<dbReference type="AlphaFoldDB" id="A0A061AQU0"/>
<reference evidence="3" key="2">
    <citation type="journal article" date="2017" name="Genome Announc.">
        <title>Genome sequences of Cyberlindnera fabianii 65, Pichia kudriavzevii 129, and Saccharomyces cerevisiae 131 isolated from fermented masau fruits in Zimbabwe.</title>
        <authorList>
            <person name="van Rijswijck I.M.H."/>
            <person name="Derks M.F.L."/>
            <person name="Abee T."/>
            <person name="de Ridder D."/>
            <person name="Smid E.J."/>
        </authorList>
    </citation>
    <scope>NUCLEOTIDE SEQUENCE [LARGE SCALE GENOMIC DNA]</scope>
    <source>
        <strain evidence="3">65</strain>
    </source>
</reference>
<dbReference type="InterPro" id="IPR029069">
    <property type="entry name" value="HotDog_dom_sf"/>
</dbReference>
<reference evidence="1" key="1">
    <citation type="journal article" date="2014" name="Genome Announc.">
        <title>Genome sequence of the yeast Cyberlindnera fabianii (Hansenula fabianii).</title>
        <authorList>
            <person name="Freel K.C."/>
            <person name="Sarilar V."/>
            <person name="Neuveglise C."/>
            <person name="Devillers H."/>
            <person name="Friedrich A."/>
            <person name="Schacherer J."/>
        </authorList>
    </citation>
    <scope>NUCLEOTIDE SEQUENCE</scope>
    <source>
        <strain evidence="1">YJS4271</strain>
    </source>
</reference>
<dbReference type="EMBL" id="MPUK01000010">
    <property type="protein sequence ID" value="ONH65535.1"/>
    <property type="molecule type" value="Genomic_DNA"/>
</dbReference>
<dbReference type="VEuPathDB" id="FungiDB:BON22_4433"/>
<dbReference type="GO" id="GO:0005739">
    <property type="term" value="C:mitochondrion"/>
    <property type="evidence" value="ECO:0007669"/>
    <property type="project" value="TreeGrafter"/>
</dbReference>
<dbReference type="PANTHER" id="PTHR28152">
    <property type="entry name" value="HYDROXYACYL-THIOESTER DEHYDRATASE TYPE 2, MITOCHONDRIAL"/>
    <property type="match status" value="1"/>
</dbReference>
<dbReference type="GO" id="GO:0019171">
    <property type="term" value="F:(3R)-hydroxyacyl-[acyl-carrier-protein] dehydratase activity"/>
    <property type="evidence" value="ECO:0007669"/>
    <property type="project" value="TreeGrafter"/>
</dbReference>
<name>A0A061AQU0_CYBFA</name>